<evidence type="ECO:0000313" key="2">
    <source>
        <dbReference type="Proteomes" id="UP000639772"/>
    </source>
</evidence>
<name>A0A835PPE0_VANPL</name>
<proteinExistence type="predicted"/>
<sequence length="126" mass="13524">MLKRRMSTSSSSDAGATGAATHHLRWFNSHSVNDFKNPLRGLNERPASSLLDRYEIEHIAGELDRLLLRTATVKKNSNGVVATETRGIRSFLSRKVAVICSADEGSVVLAGTRSGGAAGKLTRGKC</sequence>
<dbReference type="AlphaFoldDB" id="A0A835PPE0"/>
<accession>A0A835PPE0</accession>
<organism evidence="1 2">
    <name type="scientific">Vanilla planifolia</name>
    <name type="common">Vanilla</name>
    <dbReference type="NCBI Taxonomy" id="51239"/>
    <lineage>
        <taxon>Eukaryota</taxon>
        <taxon>Viridiplantae</taxon>
        <taxon>Streptophyta</taxon>
        <taxon>Embryophyta</taxon>
        <taxon>Tracheophyta</taxon>
        <taxon>Spermatophyta</taxon>
        <taxon>Magnoliopsida</taxon>
        <taxon>Liliopsida</taxon>
        <taxon>Asparagales</taxon>
        <taxon>Orchidaceae</taxon>
        <taxon>Vanilloideae</taxon>
        <taxon>Vanilleae</taxon>
        <taxon>Vanilla</taxon>
    </lineage>
</organism>
<protein>
    <submittedName>
        <fullName evidence="1">Uncharacterized protein</fullName>
    </submittedName>
</protein>
<evidence type="ECO:0000313" key="1">
    <source>
        <dbReference type="EMBL" id="KAG0456165.1"/>
    </source>
</evidence>
<reference evidence="1 2" key="1">
    <citation type="journal article" date="2020" name="Nat. Food">
        <title>A phased Vanilla planifolia genome enables genetic improvement of flavour and production.</title>
        <authorList>
            <person name="Hasing T."/>
            <person name="Tang H."/>
            <person name="Brym M."/>
            <person name="Khazi F."/>
            <person name="Huang T."/>
            <person name="Chambers A.H."/>
        </authorList>
    </citation>
    <scope>NUCLEOTIDE SEQUENCE [LARGE SCALE GENOMIC DNA]</scope>
    <source>
        <tissue evidence="1">Leaf</tissue>
    </source>
</reference>
<gene>
    <name evidence="1" type="ORF">HPP92_023953</name>
</gene>
<dbReference type="EMBL" id="JADCNM010000013">
    <property type="protein sequence ID" value="KAG0456165.1"/>
    <property type="molecule type" value="Genomic_DNA"/>
</dbReference>
<comment type="caution">
    <text evidence="1">The sequence shown here is derived from an EMBL/GenBank/DDBJ whole genome shotgun (WGS) entry which is preliminary data.</text>
</comment>
<dbReference type="Proteomes" id="UP000639772">
    <property type="component" value="Chromosome 13"/>
</dbReference>